<dbReference type="InterPro" id="IPR000073">
    <property type="entry name" value="AB_hydrolase_1"/>
</dbReference>
<dbReference type="PANTHER" id="PTHR43798">
    <property type="entry name" value="MONOACYLGLYCEROL LIPASE"/>
    <property type="match status" value="1"/>
</dbReference>
<dbReference type="Pfam" id="PF12697">
    <property type="entry name" value="Abhydrolase_6"/>
    <property type="match status" value="1"/>
</dbReference>
<dbReference type="InterPro" id="IPR000639">
    <property type="entry name" value="Epox_hydrolase-like"/>
</dbReference>
<keyword evidence="2" id="KW-0378">Hydrolase</keyword>
<organism evidence="2 3">
    <name type="scientific">Protaetiibacter mangrovi</name>
    <dbReference type="NCBI Taxonomy" id="2970926"/>
    <lineage>
        <taxon>Bacteria</taxon>
        <taxon>Bacillati</taxon>
        <taxon>Actinomycetota</taxon>
        <taxon>Actinomycetes</taxon>
        <taxon>Micrococcales</taxon>
        <taxon>Microbacteriaceae</taxon>
        <taxon>Protaetiibacter</taxon>
    </lineage>
</organism>
<dbReference type="InterPro" id="IPR029058">
    <property type="entry name" value="AB_hydrolase_fold"/>
</dbReference>
<dbReference type="RefSeq" id="WP_258797170.1">
    <property type="nucleotide sequence ID" value="NZ_JANTHX010000003.1"/>
</dbReference>
<dbReference type="PRINTS" id="PR00111">
    <property type="entry name" value="ABHYDROLASE"/>
</dbReference>
<evidence type="ECO:0000313" key="2">
    <source>
        <dbReference type="EMBL" id="MCS0498280.1"/>
    </source>
</evidence>
<dbReference type="SUPFAM" id="SSF53474">
    <property type="entry name" value="alpha/beta-Hydrolases"/>
    <property type="match status" value="1"/>
</dbReference>
<proteinExistence type="predicted"/>
<name>A0ABT1ZC50_9MICO</name>
<keyword evidence="3" id="KW-1185">Reference proteome</keyword>
<gene>
    <name evidence="2" type="ORF">NUH29_01800</name>
</gene>
<evidence type="ECO:0000259" key="1">
    <source>
        <dbReference type="Pfam" id="PF12697"/>
    </source>
</evidence>
<reference evidence="2 3" key="1">
    <citation type="submission" date="2022-08" db="EMBL/GenBank/DDBJ databases">
        <authorList>
            <person name="Li F."/>
        </authorList>
    </citation>
    <scope>NUCLEOTIDE SEQUENCE [LARGE SCALE GENOMIC DNA]</scope>
    <source>
        <strain evidence="2 3">10F1B-8-1</strain>
    </source>
</reference>
<dbReference type="Gene3D" id="3.40.50.1820">
    <property type="entry name" value="alpha/beta hydrolase"/>
    <property type="match status" value="1"/>
</dbReference>
<dbReference type="Proteomes" id="UP001205337">
    <property type="component" value="Unassembled WGS sequence"/>
</dbReference>
<dbReference type="InterPro" id="IPR050266">
    <property type="entry name" value="AB_hydrolase_sf"/>
</dbReference>
<dbReference type="GO" id="GO:0016787">
    <property type="term" value="F:hydrolase activity"/>
    <property type="evidence" value="ECO:0007669"/>
    <property type="project" value="UniProtKB-KW"/>
</dbReference>
<feature type="domain" description="AB hydrolase-1" evidence="1">
    <location>
        <begin position="42"/>
        <end position="288"/>
    </location>
</feature>
<comment type="caution">
    <text evidence="2">The sequence shown here is derived from an EMBL/GenBank/DDBJ whole genome shotgun (WGS) entry which is preliminary data.</text>
</comment>
<dbReference type="EMBL" id="JANTHX010000003">
    <property type="protein sequence ID" value="MCS0498280.1"/>
    <property type="molecule type" value="Genomic_DNA"/>
</dbReference>
<protein>
    <submittedName>
        <fullName evidence="2">Alpha/beta hydrolase</fullName>
    </submittedName>
</protein>
<sequence>MSVPTPHAEALARIPVEERELEILGSRTRFWDFGPADARDVVVLAHGYRGDHHGLEPVIAQLDGVRIISPDLPGFGDSTALSEAPHSIAGYGRWLAAFIEALELPTPPVVLGHSFGSMVASHAIAEGMPARALILVNPITTDPKIAAGRGITAATRAFYGVTRAMPEGLARVWLGNWVIVQFMSMNLVKTPDRELRTWIHEEHHRYFNGFSDARTVAEAFGASVSTDVRAAAPRVEVPTVLIAGELDRIAPLAGQRTAVDLFPDARLVVVPGTGHLAHYETPALVAEAIRAFLAQLPAPAGPR</sequence>
<dbReference type="PRINTS" id="PR00412">
    <property type="entry name" value="EPOXHYDRLASE"/>
</dbReference>
<evidence type="ECO:0000313" key="3">
    <source>
        <dbReference type="Proteomes" id="UP001205337"/>
    </source>
</evidence>
<accession>A0ABT1ZC50</accession>